<sequence>MFVNPVSLHIGAGASERAGDHAGAGADRLSLAGVVGGMFGDFDAAHDFHQVLRAAKDHHTQRLHKHHDNLTGIAATARSIAAAFTEMDRHNAKRLCDVVVDDDSR</sequence>
<proteinExistence type="predicted"/>
<organism evidence="1 2">
    <name type="scientific">Mycobacterium botniense</name>
    <dbReference type="NCBI Taxonomy" id="84962"/>
    <lineage>
        <taxon>Bacteria</taxon>
        <taxon>Bacillati</taxon>
        <taxon>Actinomycetota</taxon>
        <taxon>Actinomycetes</taxon>
        <taxon>Mycobacteriales</taxon>
        <taxon>Mycobacteriaceae</taxon>
        <taxon>Mycobacterium</taxon>
    </lineage>
</organism>
<dbReference type="Pfam" id="PF10817">
    <property type="entry name" value="DUF2563"/>
    <property type="match status" value="1"/>
</dbReference>
<evidence type="ECO:0008006" key="3">
    <source>
        <dbReference type="Google" id="ProtNLM"/>
    </source>
</evidence>
<comment type="caution">
    <text evidence="1">The sequence shown here is derived from an EMBL/GenBank/DDBJ whole genome shotgun (WGS) entry which is preliminary data.</text>
</comment>
<evidence type="ECO:0000313" key="2">
    <source>
        <dbReference type="Proteomes" id="UP000465361"/>
    </source>
</evidence>
<keyword evidence="2" id="KW-1185">Reference proteome</keyword>
<dbReference type="EMBL" id="BLKW01000004">
    <property type="protein sequence ID" value="GFG75288.1"/>
    <property type="molecule type" value="Genomic_DNA"/>
</dbReference>
<dbReference type="AlphaFoldDB" id="A0A7I9XZQ4"/>
<dbReference type="InterPro" id="IPR022534">
    <property type="entry name" value="DUF2563"/>
</dbReference>
<evidence type="ECO:0000313" key="1">
    <source>
        <dbReference type="EMBL" id="GFG75288.1"/>
    </source>
</evidence>
<name>A0A7I9XZQ4_9MYCO</name>
<reference evidence="1 2" key="1">
    <citation type="journal article" date="2019" name="Emerg. Microbes Infect.">
        <title>Comprehensive subspecies identification of 175 nontuberculous mycobacteria species based on 7547 genomic profiles.</title>
        <authorList>
            <person name="Matsumoto Y."/>
            <person name="Kinjo T."/>
            <person name="Motooka D."/>
            <person name="Nabeya D."/>
            <person name="Jung N."/>
            <person name="Uechi K."/>
            <person name="Horii T."/>
            <person name="Iida T."/>
            <person name="Fujita J."/>
            <person name="Nakamura S."/>
        </authorList>
    </citation>
    <scope>NUCLEOTIDE SEQUENCE [LARGE SCALE GENOMIC DNA]</scope>
    <source>
        <strain evidence="1 2">JCM 17322</strain>
    </source>
</reference>
<gene>
    <name evidence="1" type="ORF">MBOT_26530</name>
</gene>
<accession>A0A7I9XZQ4</accession>
<protein>
    <recommendedName>
        <fullName evidence="3">DUF2563 domain-containing protein</fullName>
    </recommendedName>
</protein>
<dbReference type="RefSeq" id="WP_163757922.1">
    <property type="nucleotide sequence ID" value="NZ_BLKW01000004.1"/>
</dbReference>
<dbReference type="Proteomes" id="UP000465361">
    <property type="component" value="Unassembled WGS sequence"/>
</dbReference>